<gene>
    <name evidence="1" type="ORF">K3G42_022809</name>
</gene>
<accession>A0ACB8FAE5</accession>
<reference evidence="1" key="1">
    <citation type="submission" date="2021-08" db="EMBL/GenBank/DDBJ databases">
        <title>The first chromosome-level gecko genome reveals the dynamic sex chromosomes of Neotropical dwarf geckos (Sphaerodactylidae: Sphaerodactylus).</title>
        <authorList>
            <person name="Pinto B.J."/>
            <person name="Keating S.E."/>
            <person name="Gamble T."/>
        </authorList>
    </citation>
    <scope>NUCLEOTIDE SEQUENCE</scope>
    <source>
        <strain evidence="1">TG3544</strain>
    </source>
</reference>
<evidence type="ECO:0000313" key="1">
    <source>
        <dbReference type="EMBL" id="KAH8002307.1"/>
    </source>
</evidence>
<evidence type="ECO:0000313" key="2">
    <source>
        <dbReference type="Proteomes" id="UP000827872"/>
    </source>
</evidence>
<protein>
    <submittedName>
        <fullName evidence="1">Uncharacterized protein</fullName>
    </submittedName>
</protein>
<keyword evidence="2" id="KW-1185">Reference proteome</keyword>
<comment type="caution">
    <text evidence="1">The sequence shown here is derived from an EMBL/GenBank/DDBJ whole genome shotgun (WGS) entry which is preliminary data.</text>
</comment>
<name>A0ACB8FAE5_9SAUR</name>
<dbReference type="Proteomes" id="UP000827872">
    <property type="component" value="Linkage Group LG08"/>
</dbReference>
<sequence length="123" mass="13176">MCPEHMRWGLCVDCHVFHLSPSLPPSLPPSTGSSVSYISDCEAQGAIIPSPWSEVAWLSLCAVGAKACLQSGQVFLVLMLIHFEHVSGIHSCGTVGTWDMDALVQQSCKGATEKYGGIKPVFD</sequence>
<dbReference type="EMBL" id="CM037621">
    <property type="protein sequence ID" value="KAH8002307.1"/>
    <property type="molecule type" value="Genomic_DNA"/>
</dbReference>
<proteinExistence type="predicted"/>
<organism evidence="1 2">
    <name type="scientific">Sphaerodactylus townsendi</name>
    <dbReference type="NCBI Taxonomy" id="933632"/>
    <lineage>
        <taxon>Eukaryota</taxon>
        <taxon>Metazoa</taxon>
        <taxon>Chordata</taxon>
        <taxon>Craniata</taxon>
        <taxon>Vertebrata</taxon>
        <taxon>Euteleostomi</taxon>
        <taxon>Lepidosauria</taxon>
        <taxon>Squamata</taxon>
        <taxon>Bifurcata</taxon>
        <taxon>Gekkota</taxon>
        <taxon>Sphaerodactylidae</taxon>
        <taxon>Sphaerodactylus</taxon>
    </lineage>
</organism>